<name>A0A1H3GC86_9GAMM</name>
<dbReference type="InterPro" id="IPR004046">
    <property type="entry name" value="GST_C"/>
</dbReference>
<evidence type="ECO:0000259" key="2">
    <source>
        <dbReference type="PROSITE" id="PS50404"/>
    </source>
</evidence>
<dbReference type="Gene3D" id="1.20.1050.10">
    <property type="match status" value="1"/>
</dbReference>
<reference evidence="5" key="1">
    <citation type="submission" date="2016-10" db="EMBL/GenBank/DDBJ databases">
        <authorList>
            <person name="Varghese N."/>
            <person name="Submissions S."/>
        </authorList>
    </citation>
    <scope>NUCLEOTIDE SEQUENCE [LARGE SCALE GENOMIC DNA]</scope>
    <source>
        <strain evidence="5">ANC 5109</strain>
    </source>
</reference>
<keyword evidence="5" id="KW-1185">Reference proteome</keyword>
<dbReference type="SUPFAM" id="SSF47616">
    <property type="entry name" value="GST C-terminal domain-like"/>
    <property type="match status" value="1"/>
</dbReference>
<dbReference type="AlphaFoldDB" id="A0A1H3GC86"/>
<dbReference type="SUPFAM" id="SSF52833">
    <property type="entry name" value="Thioredoxin-like"/>
    <property type="match status" value="1"/>
</dbReference>
<dbReference type="EMBL" id="FNPK01000002">
    <property type="protein sequence ID" value="SDY00660.1"/>
    <property type="molecule type" value="Genomic_DNA"/>
</dbReference>
<evidence type="ECO:0000259" key="3">
    <source>
        <dbReference type="PROSITE" id="PS50405"/>
    </source>
</evidence>
<protein>
    <submittedName>
        <fullName evidence="4">Glutathione S-transferase</fullName>
    </submittedName>
</protein>
<accession>A0A1H3GC86</accession>
<dbReference type="CDD" id="cd03189">
    <property type="entry name" value="GST_C_GTT1_like"/>
    <property type="match status" value="1"/>
</dbReference>
<evidence type="ECO:0000313" key="4">
    <source>
        <dbReference type="EMBL" id="SDY00660.1"/>
    </source>
</evidence>
<feature type="domain" description="GST C-terminal" evidence="3">
    <location>
        <begin position="92"/>
        <end position="227"/>
    </location>
</feature>
<gene>
    <name evidence="4" type="ORF">SAMN05421643_102111</name>
</gene>
<dbReference type="GO" id="GO:0016740">
    <property type="term" value="F:transferase activity"/>
    <property type="evidence" value="ECO:0007669"/>
    <property type="project" value="UniProtKB-KW"/>
</dbReference>
<dbReference type="Proteomes" id="UP000199035">
    <property type="component" value="Unassembled WGS sequence"/>
</dbReference>
<dbReference type="InterPro" id="IPR036282">
    <property type="entry name" value="Glutathione-S-Trfase_C_sf"/>
</dbReference>
<sequence>MQIRLFHKTNSRSQRIVWLLAELKLDYELVFCDNNPSDQNSAHIKHPHRLAKFPTVQICENDGSDVITLAETAAIADYFSYLCNDLGITQLSQQEIQYFYYWKNFAEATLMPDLALKQIFAAIVTRTPWAVRFVSQLLKFGFDRGYLNHTLHQHLQMIDEHLKDHSYVAGQQFTIADLLLWFPLLACTQSNPAFESLPHIQRYLLLIQSRPAFQRTLEKGQWSAVEFQSYWSKAW</sequence>
<comment type="similarity">
    <text evidence="1">Belongs to the GST superfamily.</text>
</comment>
<proteinExistence type="inferred from homology"/>
<dbReference type="PROSITE" id="PS50405">
    <property type="entry name" value="GST_CTER"/>
    <property type="match status" value="1"/>
</dbReference>
<organism evidence="4 5">
    <name type="scientific">Acinetobacter kyonggiensis</name>
    <dbReference type="NCBI Taxonomy" id="595670"/>
    <lineage>
        <taxon>Bacteria</taxon>
        <taxon>Pseudomonadati</taxon>
        <taxon>Pseudomonadota</taxon>
        <taxon>Gammaproteobacteria</taxon>
        <taxon>Moraxellales</taxon>
        <taxon>Moraxellaceae</taxon>
        <taxon>Acinetobacter</taxon>
    </lineage>
</organism>
<keyword evidence="4" id="KW-0808">Transferase</keyword>
<dbReference type="InterPro" id="IPR004045">
    <property type="entry name" value="Glutathione_S-Trfase_N"/>
</dbReference>
<feature type="domain" description="GST N-terminal" evidence="2">
    <location>
        <begin position="1"/>
        <end position="87"/>
    </location>
</feature>
<dbReference type="InterPro" id="IPR010987">
    <property type="entry name" value="Glutathione-S-Trfase_C-like"/>
</dbReference>
<dbReference type="Pfam" id="PF02798">
    <property type="entry name" value="GST_N"/>
    <property type="match status" value="1"/>
</dbReference>
<dbReference type="InterPro" id="IPR036249">
    <property type="entry name" value="Thioredoxin-like_sf"/>
</dbReference>
<dbReference type="RefSeq" id="WP_092687323.1">
    <property type="nucleotide sequence ID" value="NZ_FNPK01000002.1"/>
</dbReference>
<dbReference type="Pfam" id="PF00043">
    <property type="entry name" value="GST_C"/>
    <property type="match status" value="1"/>
</dbReference>
<evidence type="ECO:0000313" key="5">
    <source>
        <dbReference type="Proteomes" id="UP000199035"/>
    </source>
</evidence>
<evidence type="ECO:0000256" key="1">
    <source>
        <dbReference type="RuleBase" id="RU003494"/>
    </source>
</evidence>
<dbReference type="Gene3D" id="3.40.30.10">
    <property type="entry name" value="Glutaredoxin"/>
    <property type="match status" value="1"/>
</dbReference>
<dbReference type="PROSITE" id="PS50404">
    <property type="entry name" value="GST_NTER"/>
    <property type="match status" value="1"/>
</dbReference>
<dbReference type="PANTHER" id="PTHR44051:SF9">
    <property type="entry name" value="GLUTATHIONE S-TRANSFERASE 1"/>
    <property type="match status" value="1"/>
</dbReference>
<dbReference type="STRING" id="595670.SAMN05421643_102111"/>
<dbReference type="PANTHER" id="PTHR44051">
    <property type="entry name" value="GLUTATHIONE S-TRANSFERASE-RELATED"/>
    <property type="match status" value="1"/>
</dbReference>